<protein>
    <submittedName>
        <fullName evidence="10">Prominin-2-like</fullName>
    </submittedName>
</protein>
<feature type="transmembrane region" description="Helical" evidence="8">
    <location>
        <begin position="412"/>
        <end position="441"/>
    </location>
</feature>
<feature type="chain" id="PRO_5025404947" evidence="9">
    <location>
        <begin position="24"/>
        <end position="881"/>
    </location>
</feature>
<dbReference type="Proteomes" id="UP000472277">
    <property type="component" value="Chromosome 9"/>
</dbReference>
<feature type="transmembrane region" description="Helical" evidence="8">
    <location>
        <begin position="461"/>
        <end position="487"/>
    </location>
</feature>
<dbReference type="Pfam" id="PF05478">
    <property type="entry name" value="Prominin"/>
    <property type="match status" value="1"/>
</dbReference>
<dbReference type="GO" id="GO:0016324">
    <property type="term" value="C:apical plasma membrane"/>
    <property type="evidence" value="ECO:0007669"/>
    <property type="project" value="TreeGrafter"/>
</dbReference>
<keyword evidence="11" id="KW-1185">Reference proteome</keyword>
<comment type="subcellular location">
    <subcellularLocation>
        <location evidence="1">Cell projection</location>
        <location evidence="1">Microvillus membrane</location>
        <topology evidence="1">Multi-pass membrane protein</topology>
    </subcellularLocation>
</comment>
<dbReference type="PANTHER" id="PTHR22730">
    <property type="entry name" value="PROMININ PROM PROTEIN"/>
    <property type="match status" value="1"/>
</dbReference>
<feature type="region of interest" description="Disordered" evidence="7">
    <location>
        <begin position="531"/>
        <end position="552"/>
    </location>
</feature>
<dbReference type="GO" id="GO:0005929">
    <property type="term" value="C:cilium"/>
    <property type="evidence" value="ECO:0007669"/>
    <property type="project" value="TreeGrafter"/>
</dbReference>
<dbReference type="RefSeq" id="XP_029619237.1">
    <property type="nucleotide sequence ID" value="XM_029763377.1"/>
</dbReference>
<keyword evidence="6" id="KW-0325">Glycoprotein</keyword>
<comment type="similarity">
    <text evidence="2">Belongs to the prominin family.</text>
</comment>
<dbReference type="AlphaFoldDB" id="A0A673W4H5"/>
<keyword evidence="5 8" id="KW-0472">Membrane</keyword>
<dbReference type="GO" id="GO:0031528">
    <property type="term" value="C:microvillus membrane"/>
    <property type="evidence" value="ECO:0007669"/>
    <property type="project" value="UniProtKB-SubCell"/>
</dbReference>
<dbReference type="InParanoid" id="A0A673W4H5"/>
<reference evidence="10" key="1">
    <citation type="submission" date="2025-08" db="UniProtKB">
        <authorList>
            <consortium name="Ensembl"/>
        </authorList>
    </citation>
    <scope>IDENTIFICATION</scope>
</reference>
<evidence type="ECO:0000256" key="1">
    <source>
        <dbReference type="ARBA" id="ARBA00004475"/>
    </source>
</evidence>
<dbReference type="GO" id="GO:0009986">
    <property type="term" value="C:cell surface"/>
    <property type="evidence" value="ECO:0007669"/>
    <property type="project" value="TreeGrafter"/>
</dbReference>
<evidence type="ECO:0000256" key="6">
    <source>
        <dbReference type="ARBA" id="ARBA00023180"/>
    </source>
</evidence>
<evidence type="ECO:0000256" key="3">
    <source>
        <dbReference type="ARBA" id="ARBA00022692"/>
    </source>
</evidence>
<dbReference type="GeneID" id="115200366"/>
<dbReference type="OMA" id="CRSWENG"/>
<dbReference type="PANTHER" id="PTHR22730:SF6">
    <property type="entry name" value="PROMININ-2"/>
    <property type="match status" value="1"/>
</dbReference>
<dbReference type="Ensembl" id="ENSSTUT00000003311.1">
    <property type="protein sequence ID" value="ENSSTUP00000003111.1"/>
    <property type="gene ID" value="ENSSTUG00000001579.1"/>
</dbReference>
<proteinExistence type="inferred from homology"/>
<dbReference type="InterPro" id="IPR008795">
    <property type="entry name" value="Prominin"/>
</dbReference>
<reference evidence="10" key="2">
    <citation type="submission" date="2025-09" db="UniProtKB">
        <authorList>
            <consortium name="Ensembl"/>
        </authorList>
    </citation>
    <scope>IDENTIFICATION</scope>
</reference>
<feature type="signal peptide" evidence="9">
    <location>
        <begin position="1"/>
        <end position="23"/>
    </location>
</feature>
<evidence type="ECO:0000256" key="8">
    <source>
        <dbReference type="SAM" id="Phobius"/>
    </source>
</evidence>
<evidence type="ECO:0000256" key="2">
    <source>
        <dbReference type="ARBA" id="ARBA00006058"/>
    </source>
</evidence>
<dbReference type="KEGG" id="stru:115200366"/>
<feature type="transmembrane region" description="Helical" evidence="8">
    <location>
        <begin position="98"/>
        <end position="123"/>
    </location>
</feature>
<evidence type="ECO:0000256" key="4">
    <source>
        <dbReference type="ARBA" id="ARBA00022989"/>
    </source>
</evidence>
<evidence type="ECO:0000313" key="11">
    <source>
        <dbReference type="Proteomes" id="UP000472277"/>
    </source>
</evidence>
<feature type="transmembrane region" description="Helical" evidence="8">
    <location>
        <begin position="795"/>
        <end position="816"/>
    </location>
</feature>
<dbReference type="GO" id="GO:0015485">
    <property type="term" value="F:cholesterol binding"/>
    <property type="evidence" value="ECO:0007669"/>
    <property type="project" value="TreeGrafter"/>
</dbReference>
<accession>A0A673W4H5</accession>
<dbReference type="OrthoDB" id="6229420at2759"/>
<evidence type="ECO:0000256" key="5">
    <source>
        <dbReference type="ARBA" id="ARBA00023136"/>
    </source>
</evidence>
<evidence type="ECO:0000313" key="10">
    <source>
        <dbReference type="Ensembl" id="ENSSTUP00000003111.1"/>
    </source>
</evidence>
<sequence length="881" mass="98024">MGPRLSHGGWLWVFMSLLGAADCTYHCLSSSSDTQPFLSLTQTQTWPVESDGGCLKPLYNFAKLFLESVQPNPFPEDIISTALKTEQLDIPQLVRYEAGYIVCLLLAVIYLLVMPVAGGVLAWGHFHSRKVEVNNTQSSSLASLYHQDIGVAACLVLVNILLLTGLILAFTVNSRVSENMHPGLYHVETSARIIEDSLTSITQKMKVIMDQYSIPKAKISKEINDADNIIGATIISSFNTDVIEDLTDLSASIEDAIGTFENLQLYQTTRTDLQANHTTLQNGIQGLQSRVESLVKCPTCDVPNPSNLTTVANYYLIPSVDDKLNDMPPVSSLAGLIEQGNLTFHAIPQKCSEQVAPTIAALMSVLNETQEELLNTSHRFPSLESLIEAVSDCRTTVRRFADPVDYYDFVRWAVSLTLCMVMLVIVVLMVAALSLGLPVFFYPTIYSTYQDARLEHTAIGLYRAAVVASFVFSGLFILLVFIVLFFGGNAHTLGCRSWTHGQLFGFLDQQNNIFSSLNNISQSFNSSQGFNTSQSLNTSQSPNISQETNSETHQIKPSTSAIYHGCKSGQSLFHSMHMEQHFDLEDFLNASKYLDGLNETAQNMTVNLDGLKLLPDNGRQGLLSFKQCGIDSINYHELLLMLSTPVVKTDLGVFADELDKKSEVPANAGIKEDLKKEAETTRYLNTIVKQQQTNAAKMSQIVRALKTISTVYKANVDKTLESLTQTEVALHNQVPYIVGNVSQCIMEKGEQSLLRYLDWVRHAILYKVLDCHWLAVSLDNVYTAVCLNVVDPLNAFWLCLGWCCAFLVPGVIFSIYTARRLKPEPTFISKDTFILPKKKTENMKCHTEKAASNNYMSLEEVHKMNMVSEYIKSKKCEDYDT</sequence>
<name>A0A673W4H5_SALTR</name>
<keyword evidence="9" id="KW-0732">Signal</keyword>
<gene>
    <name evidence="10" type="primary">LOC115200366</name>
</gene>
<dbReference type="GO" id="GO:0071914">
    <property type="term" value="C:prominosome"/>
    <property type="evidence" value="ECO:0007669"/>
    <property type="project" value="TreeGrafter"/>
</dbReference>
<keyword evidence="3 8" id="KW-0812">Transmembrane</keyword>
<dbReference type="GeneTree" id="ENSGT00530000063586"/>
<evidence type="ECO:0000256" key="9">
    <source>
        <dbReference type="SAM" id="SignalP"/>
    </source>
</evidence>
<evidence type="ECO:0000256" key="7">
    <source>
        <dbReference type="SAM" id="MobiDB-lite"/>
    </source>
</evidence>
<feature type="transmembrane region" description="Helical" evidence="8">
    <location>
        <begin position="149"/>
        <end position="172"/>
    </location>
</feature>
<keyword evidence="4 8" id="KW-1133">Transmembrane helix</keyword>
<organism evidence="10 11">
    <name type="scientific">Salmo trutta</name>
    <name type="common">Brown trout</name>
    <dbReference type="NCBI Taxonomy" id="8032"/>
    <lineage>
        <taxon>Eukaryota</taxon>
        <taxon>Metazoa</taxon>
        <taxon>Chordata</taxon>
        <taxon>Craniata</taxon>
        <taxon>Vertebrata</taxon>
        <taxon>Euteleostomi</taxon>
        <taxon>Actinopterygii</taxon>
        <taxon>Neopterygii</taxon>
        <taxon>Teleostei</taxon>
        <taxon>Protacanthopterygii</taxon>
        <taxon>Salmoniformes</taxon>
        <taxon>Salmonidae</taxon>
        <taxon>Salmoninae</taxon>
        <taxon>Salmo</taxon>
    </lineage>
</organism>